<organismHost>
    <name type="scientific">Vibrio cholerae</name>
    <dbReference type="NCBI Taxonomy" id="666"/>
</organismHost>
<keyword evidence="2" id="KW-1185">Reference proteome</keyword>
<evidence type="ECO:0000313" key="2">
    <source>
        <dbReference type="Proteomes" id="UP000008906"/>
    </source>
</evidence>
<accession>G3FFM0</accession>
<dbReference type="GeneID" id="24366395"/>
<evidence type="ECO:0000313" key="1">
    <source>
        <dbReference type="EMBL" id="AEM62908.1"/>
    </source>
</evidence>
<reference evidence="1 2" key="2">
    <citation type="journal article" date="2016" name="Virol. J.">
        <title>Genetic characterization of OVC8 lytic phage for Vibrio cholerae O1.</title>
        <authorList>
            <person name="Solis-Sanchez A."/>
            <person name="Hernandez-Chinas U."/>
            <person name="Navarro-Ocana A."/>
            <person name="De la Mora J."/>
            <person name="Xicohtencatl-Cortes J."/>
            <person name="Eslava-Campos C."/>
        </authorList>
    </citation>
    <scope>NUCLEOTIDE SEQUENCE [LARGE SCALE GENOMIC DNA]</scope>
</reference>
<gene>
    <name evidence="1" type="ORF">phiVC8_p11</name>
</gene>
<organism evidence="1 2">
    <name type="scientific">Vibrio phage phiVC8</name>
    <dbReference type="NCBI Taxonomy" id="1076759"/>
    <lineage>
        <taxon>Viruses</taxon>
        <taxon>Duplodnaviria</taxon>
        <taxon>Heunggongvirae</taxon>
        <taxon>Uroviricota</taxon>
        <taxon>Caudoviricetes</taxon>
        <taxon>Enhodamvirus</taxon>
        <taxon>Enhodamvirus VC8</taxon>
    </lineage>
</organism>
<name>G3FFM0_BPVC8</name>
<dbReference type="RefSeq" id="YP_009140140.1">
    <property type="nucleotide sequence ID" value="NC_027118.1"/>
</dbReference>
<sequence length="121" mass="13409">MIQLFANIIELATKRMGLAVLALILIVGYNTYQISAVAESVKYQQDELTKMVATQYAYDVLAFGLKHTTSDGEIVETVKKWKADGWSAQMGAIRTVCSNHPSRLLVLMSEDAKRLICRLAG</sequence>
<reference evidence="2" key="1">
    <citation type="submission" date="2014-05" db="EMBL/GenBank/DDBJ databases">
        <title>Complete genomic sequence of phiVC8, a lytic bacteriophage specific for Vibrio cholerae O1.</title>
        <authorList>
            <person name="Solis-Sanchez A."/>
            <person name="Collado-Torres L."/>
            <person name="Gonzalez-Pedrajo B."/>
            <person name="Mendoza-Hernandez G."/>
            <person name="Eslava-Campos C."/>
        </authorList>
    </citation>
    <scope>NUCLEOTIDE SEQUENCE [LARGE SCALE GENOMIC DNA]</scope>
</reference>
<dbReference type="KEGG" id="vg:24366395"/>
<dbReference type="Proteomes" id="UP000008906">
    <property type="component" value="Segment"/>
</dbReference>
<protein>
    <submittedName>
        <fullName evidence="1">Uncharacterized protein</fullName>
    </submittedName>
</protein>
<dbReference type="EMBL" id="JF712866">
    <property type="protein sequence ID" value="AEM62908.1"/>
    <property type="molecule type" value="Genomic_DNA"/>
</dbReference>
<dbReference type="OrthoDB" id="14611at10239"/>
<proteinExistence type="predicted"/>